<dbReference type="InterPro" id="IPR013632">
    <property type="entry name" value="Rad51_C"/>
</dbReference>
<feature type="domain" description="RecA family profile 1" evidence="3">
    <location>
        <begin position="112"/>
        <end position="187"/>
    </location>
</feature>
<evidence type="ECO:0000313" key="4">
    <source>
        <dbReference type="EMBL" id="TKR86734.1"/>
    </source>
</evidence>
<evidence type="ECO:0000313" key="5">
    <source>
        <dbReference type="Proteomes" id="UP000298663"/>
    </source>
</evidence>
<dbReference type="STRING" id="34508.A0A4U5NU81"/>
<dbReference type="GO" id="GO:0070192">
    <property type="term" value="P:chromosome organization involved in meiotic cell cycle"/>
    <property type="evidence" value="ECO:0007669"/>
    <property type="project" value="TreeGrafter"/>
</dbReference>
<dbReference type="InterPro" id="IPR020588">
    <property type="entry name" value="RecA_ATP-bd"/>
</dbReference>
<dbReference type="PROSITE" id="PS50162">
    <property type="entry name" value="RECA_2"/>
    <property type="match status" value="1"/>
</dbReference>
<dbReference type="GO" id="GO:0000730">
    <property type="term" value="P:DNA recombinase assembly"/>
    <property type="evidence" value="ECO:0007669"/>
    <property type="project" value="TreeGrafter"/>
</dbReference>
<dbReference type="GO" id="GO:0006312">
    <property type="term" value="P:mitotic recombination"/>
    <property type="evidence" value="ECO:0007669"/>
    <property type="project" value="TreeGrafter"/>
</dbReference>
<dbReference type="GO" id="GO:0005524">
    <property type="term" value="F:ATP binding"/>
    <property type="evidence" value="ECO:0007669"/>
    <property type="project" value="UniProtKB-KW"/>
</dbReference>
<accession>A0A4U5NU81</accession>
<dbReference type="PANTHER" id="PTHR22942:SF39">
    <property type="entry name" value="DNA REPAIR PROTEIN RAD51 HOMOLOG 1"/>
    <property type="match status" value="1"/>
</dbReference>
<dbReference type="EMBL" id="AZBU02000003">
    <property type="protein sequence ID" value="TKR86734.1"/>
    <property type="molecule type" value="Genomic_DNA"/>
</dbReference>
<keyword evidence="1" id="KW-0547">Nucleotide-binding</keyword>
<keyword evidence="5" id="KW-1185">Reference proteome</keyword>
<dbReference type="Gene3D" id="1.10.150.20">
    <property type="entry name" value="5' to 3' exonuclease, C-terminal subdomain"/>
    <property type="match status" value="1"/>
</dbReference>
<evidence type="ECO:0000259" key="3">
    <source>
        <dbReference type="PROSITE" id="PS50162"/>
    </source>
</evidence>
<proteinExistence type="predicted"/>
<reference evidence="4 5" key="2">
    <citation type="journal article" date="2019" name="G3 (Bethesda)">
        <title>Hybrid Assembly of the Genome of the Entomopathogenic Nematode Steinernema carpocapsae Identifies the X-Chromosome.</title>
        <authorList>
            <person name="Serra L."/>
            <person name="Macchietto M."/>
            <person name="Macias-Munoz A."/>
            <person name="McGill C.J."/>
            <person name="Rodriguez I.M."/>
            <person name="Rodriguez B."/>
            <person name="Murad R."/>
            <person name="Mortazavi A."/>
        </authorList>
    </citation>
    <scope>NUCLEOTIDE SEQUENCE [LARGE SCALE GENOMIC DNA]</scope>
    <source>
        <strain evidence="4 5">ALL</strain>
    </source>
</reference>
<dbReference type="Pfam" id="PF08423">
    <property type="entry name" value="Rad51"/>
    <property type="match status" value="1"/>
</dbReference>
<dbReference type="Proteomes" id="UP000298663">
    <property type="component" value="Unassembled WGS sequence"/>
</dbReference>
<keyword evidence="2" id="KW-0067">ATP-binding</keyword>
<comment type="caution">
    <text evidence="4">The sequence shown here is derived from an EMBL/GenBank/DDBJ whole genome shotgun (WGS) entry which is preliminary data.</text>
</comment>
<reference evidence="4 5" key="1">
    <citation type="journal article" date="2015" name="Genome Biol.">
        <title>Comparative genomics of Steinernema reveals deeply conserved gene regulatory networks.</title>
        <authorList>
            <person name="Dillman A.R."/>
            <person name="Macchietto M."/>
            <person name="Porter C.F."/>
            <person name="Rogers A."/>
            <person name="Williams B."/>
            <person name="Antoshechkin I."/>
            <person name="Lee M.M."/>
            <person name="Goodwin Z."/>
            <person name="Lu X."/>
            <person name="Lewis E.E."/>
            <person name="Goodrich-Blair H."/>
            <person name="Stock S.P."/>
            <person name="Adams B.J."/>
            <person name="Sternberg P.W."/>
            <person name="Mortazavi A."/>
        </authorList>
    </citation>
    <scope>NUCLEOTIDE SEQUENCE [LARGE SCALE GENOMIC DNA]</scope>
    <source>
        <strain evidence="4 5">ALL</strain>
    </source>
</reference>
<organism evidence="4 5">
    <name type="scientific">Steinernema carpocapsae</name>
    <name type="common">Entomopathogenic nematode</name>
    <dbReference type="NCBI Taxonomy" id="34508"/>
    <lineage>
        <taxon>Eukaryota</taxon>
        <taxon>Metazoa</taxon>
        <taxon>Ecdysozoa</taxon>
        <taxon>Nematoda</taxon>
        <taxon>Chromadorea</taxon>
        <taxon>Rhabditida</taxon>
        <taxon>Tylenchina</taxon>
        <taxon>Panagrolaimomorpha</taxon>
        <taxon>Strongyloidoidea</taxon>
        <taxon>Steinernematidae</taxon>
        <taxon>Steinernema</taxon>
    </lineage>
</organism>
<dbReference type="OrthoDB" id="10251254at2759"/>
<dbReference type="GO" id="GO:0140664">
    <property type="term" value="F:ATP-dependent DNA damage sensor activity"/>
    <property type="evidence" value="ECO:0007669"/>
    <property type="project" value="InterPro"/>
</dbReference>
<dbReference type="Pfam" id="PF14520">
    <property type="entry name" value="HHH_5"/>
    <property type="match status" value="1"/>
</dbReference>
<dbReference type="GO" id="GO:0000150">
    <property type="term" value="F:DNA strand exchange activity"/>
    <property type="evidence" value="ECO:0007669"/>
    <property type="project" value="TreeGrafter"/>
</dbReference>
<dbReference type="InterPro" id="IPR010995">
    <property type="entry name" value="DNA_repair_Rad51/TF_NusA_a-hlx"/>
</dbReference>
<dbReference type="GO" id="GO:0003697">
    <property type="term" value="F:single-stranded DNA binding"/>
    <property type="evidence" value="ECO:0007669"/>
    <property type="project" value="TreeGrafter"/>
</dbReference>
<dbReference type="PANTHER" id="PTHR22942">
    <property type="entry name" value="RECA/RAD51/RADA DNA STRAND-PAIRING FAMILY MEMBER"/>
    <property type="match status" value="1"/>
</dbReference>
<evidence type="ECO:0000256" key="2">
    <source>
        <dbReference type="ARBA" id="ARBA00022840"/>
    </source>
</evidence>
<sequence>MAAQRTRKVVQVQEEEMQADVASILEGEKEEDGNTFNVIEKLEVAGIHSSDIRKLKEAGFHTIEAIAYAPRKELLAVKGISEQKAEKIFMEATKLVPMGFTTASEVHVKRAEIVQIETGSRELNRLLGGGIETGSITEIFGEFRTGKSQLCHTLAVMCQLPVDMGAAKVSASGSTQRAPSDRNACWL</sequence>
<dbReference type="SUPFAM" id="SSF52540">
    <property type="entry name" value="P-loop containing nucleoside triphosphate hydrolases"/>
    <property type="match status" value="1"/>
</dbReference>
<name>A0A4U5NU81_STECR</name>
<dbReference type="Gene3D" id="3.40.50.300">
    <property type="entry name" value="P-loop containing nucleotide triphosphate hydrolases"/>
    <property type="match status" value="1"/>
</dbReference>
<dbReference type="FunFam" id="1.10.150.20:FF:000008">
    <property type="entry name" value="DNA repair protein RAD51 homolog"/>
    <property type="match status" value="1"/>
</dbReference>
<evidence type="ECO:0000256" key="1">
    <source>
        <dbReference type="ARBA" id="ARBA00022741"/>
    </source>
</evidence>
<dbReference type="InterPro" id="IPR027417">
    <property type="entry name" value="P-loop_NTPase"/>
</dbReference>
<dbReference type="SUPFAM" id="SSF47794">
    <property type="entry name" value="Rad51 N-terminal domain-like"/>
    <property type="match status" value="1"/>
</dbReference>
<protein>
    <recommendedName>
        <fullName evidence="3">RecA family profile 1 domain-containing protein</fullName>
    </recommendedName>
</protein>
<dbReference type="GO" id="GO:0042148">
    <property type="term" value="P:DNA strand invasion"/>
    <property type="evidence" value="ECO:0007669"/>
    <property type="project" value="TreeGrafter"/>
</dbReference>
<dbReference type="GO" id="GO:0007131">
    <property type="term" value="P:reciprocal meiotic recombination"/>
    <property type="evidence" value="ECO:0007669"/>
    <property type="project" value="TreeGrafter"/>
</dbReference>
<dbReference type="GO" id="GO:0003690">
    <property type="term" value="F:double-stranded DNA binding"/>
    <property type="evidence" value="ECO:0007669"/>
    <property type="project" value="TreeGrafter"/>
</dbReference>
<dbReference type="GO" id="GO:0000794">
    <property type="term" value="C:condensed nuclear chromosome"/>
    <property type="evidence" value="ECO:0007669"/>
    <property type="project" value="TreeGrafter"/>
</dbReference>
<gene>
    <name evidence="4" type="ORF">L596_011261</name>
</gene>
<dbReference type="AlphaFoldDB" id="A0A4U5NU81"/>